<dbReference type="KEGG" id="ote:Oter_2651"/>
<dbReference type="Pfam" id="PF00069">
    <property type="entry name" value="Pkinase"/>
    <property type="match status" value="1"/>
</dbReference>
<dbReference type="RefSeq" id="WP_012375467.1">
    <property type="nucleotide sequence ID" value="NC_010571.1"/>
</dbReference>
<feature type="domain" description="Protein kinase" evidence="5">
    <location>
        <begin position="13"/>
        <end position="288"/>
    </location>
</feature>
<dbReference type="PANTHER" id="PTHR43289">
    <property type="entry name" value="MITOGEN-ACTIVATED PROTEIN KINASE KINASE KINASE 20-RELATED"/>
    <property type="match status" value="1"/>
</dbReference>
<organism evidence="6 7">
    <name type="scientific">Opitutus terrae (strain DSM 11246 / JCM 15787 / PB90-1)</name>
    <dbReference type="NCBI Taxonomy" id="452637"/>
    <lineage>
        <taxon>Bacteria</taxon>
        <taxon>Pseudomonadati</taxon>
        <taxon>Verrucomicrobiota</taxon>
        <taxon>Opitutia</taxon>
        <taxon>Opitutales</taxon>
        <taxon>Opitutaceae</taxon>
        <taxon>Opitutus</taxon>
    </lineage>
</organism>
<keyword evidence="2" id="KW-0547">Nucleotide-binding</keyword>
<dbReference type="STRING" id="452637.Oter_2651"/>
<keyword evidence="1" id="KW-0808">Transferase</keyword>
<sequence>MSALKHIFNEIHYEMVRKIADGGMGVVYEAEQLGAGRFRKVVAVKLIREEYSAIEEFQRNFIGEARLVADLIHTNIVQTYHLGQVGGQYFMVMEYVRGVNLEQFIDRHRTVGRMVPIDIGAFIISRIARGLAYAHQKCDRESRHLNIVHRDIGPKNIMMAYEGDVKLTDFGIAKALDLMYNEEGKVIAGKDEYLSPEQANYAVTDSRADLFALGILLTEVLLGRNIFRAPERLQSRRNILTMSIPRFSTLRPEIDGRLEAIIQKALQRDRDKRYQTAFEMLNDLELYLYSDRYGPTNEKLGTYLKDLFGVIDPLPAPVGASAAAVAPASVEPVPAPPRVSLS</sequence>
<evidence type="ECO:0000259" key="5">
    <source>
        <dbReference type="PROSITE" id="PS50011"/>
    </source>
</evidence>
<keyword evidence="3 6" id="KW-0418">Kinase</keyword>
<dbReference type="eggNOG" id="COG0515">
    <property type="taxonomic scope" value="Bacteria"/>
</dbReference>
<evidence type="ECO:0000256" key="3">
    <source>
        <dbReference type="ARBA" id="ARBA00022777"/>
    </source>
</evidence>
<dbReference type="SUPFAM" id="SSF56112">
    <property type="entry name" value="Protein kinase-like (PK-like)"/>
    <property type="match status" value="1"/>
</dbReference>
<keyword evidence="6" id="KW-0723">Serine/threonine-protein kinase</keyword>
<proteinExistence type="predicted"/>
<keyword evidence="7" id="KW-1185">Reference proteome</keyword>
<dbReference type="InterPro" id="IPR011009">
    <property type="entry name" value="Kinase-like_dom_sf"/>
</dbReference>
<dbReference type="Proteomes" id="UP000007013">
    <property type="component" value="Chromosome"/>
</dbReference>
<evidence type="ECO:0000313" key="7">
    <source>
        <dbReference type="Proteomes" id="UP000007013"/>
    </source>
</evidence>
<dbReference type="PANTHER" id="PTHR43289:SF34">
    <property type="entry name" value="SERINE_THREONINE-PROTEIN KINASE YBDM-RELATED"/>
    <property type="match status" value="1"/>
</dbReference>
<evidence type="ECO:0000256" key="1">
    <source>
        <dbReference type="ARBA" id="ARBA00022679"/>
    </source>
</evidence>
<evidence type="ECO:0000256" key="2">
    <source>
        <dbReference type="ARBA" id="ARBA00022741"/>
    </source>
</evidence>
<dbReference type="EMBL" id="CP001032">
    <property type="protein sequence ID" value="ACB75932.1"/>
    <property type="molecule type" value="Genomic_DNA"/>
</dbReference>
<dbReference type="PROSITE" id="PS50011">
    <property type="entry name" value="PROTEIN_KINASE_DOM"/>
    <property type="match status" value="1"/>
</dbReference>
<evidence type="ECO:0000256" key="4">
    <source>
        <dbReference type="ARBA" id="ARBA00022840"/>
    </source>
</evidence>
<protein>
    <submittedName>
        <fullName evidence="6">Serine/threonine protein kinase</fullName>
    </submittedName>
</protein>
<dbReference type="InterPro" id="IPR000719">
    <property type="entry name" value="Prot_kinase_dom"/>
</dbReference>
<dbReference type="CDD" id="cd14014">
    <property type="entry name" value="STKc_PknB_like"/>
    <property type="match status" value="1"/>
</dbReference>
<dbReference type="AlphaFoldDB" id="B1ZUW2"/>
<name>B1ZUW2_OPITP</name>
<dbReference type="Gene3D" id="3.30.200.20">
    <property type="entry name" value="Phosphorylase Kinase, domain 1"/>
    <property type="match status" value="1"/>
</dbReference>
<accession>B1ZUW2</accession>
<gene>
    <name evidence="6" type="ordered locus">Oter_2651</name>
</gene>
<dbReference type="GO" id="GO:0004674">
    <property type="term" value="F:protein serine/threonine kinase activity"/>
    <property type="evidence" value="ECO:0007669"/>
    <property type="project" value="UniProtKB-KW"/>
</dbReference>
<dbReference type="Gene3D" id="1.10.510.10">
    <property type="entry name" value="Transferase(Phosphotransferase) domain 1"/>
    <property type="match status" value="1"/>
</dbReference>
<reference evidence="6 7" key="1">
    <citation type="journal article" date="2011" name="J. Bacteriol.">
        <title>Genome sequence of the verrucomicrobium Opitutus terrae PB90-1, an abundant inhabitant of rice paddy soil ecosystems.</title>
        <authorList>
            <person name="van Passel M.W."/>
            <person name="Kant R."/>
            <person name="Palva A."/>
            <person name="Copeland A."/>
            <person name="Lucas S."/>
            <person name="Lapidus A."/>
            <person name="Glavina del Rio T."/>
            <person name="Pitluck S."/>
            <person name="Goltsman E."/>
            <person name="Clum A."/>
            <person name="Sun H."/>
            <person name="Schmutz J."/>
            <person name="Larimer F.W."/>
            <person name="Land M.L."/>
            <person name="Hauser L."/>
            <person name="Kyrpides N."/>
            <person name="Mikhailova N."/>
            <person name="Richardson P.P."/>
            <person name="Janssen P.H."/>
            <person name="de Vos W.M."/>
            <person name="Smidt H."/>
        </authorList>
    </citation>
    <scope>NUCLEOTIDE SEQUENCE [LARGE SCALE GENOMIC DNA]</scope>
    <source>
        <strain evidence="7">DSM 11246 / JCM 15787 / PB90-1</strain>
    </source>
</reference>
<keyword evidence="4" id="KW-0067">ATP-binding</keyword>
<evidence type="ECO:0000313" key="6">
    <source>
        <dbReference type="EMBL" id="ACB75932.1"/>
    </source>
</evidence>
<dbReference type="HOGENOM" id="CLU_000288_63_44_0"/>
<dbReference type="GO" id="GO:0005524">
    <property type="term" value="F:ATP binding"/>
    <property type="evidence" value="ECO:0007669"/>
    <property type="project" value="UniProtKB-KW"/>
</dbReference>